<dbReference type="AlphaFoldDB" id="A0AAD9KZU8"/>
<accession>A0AAD9KZU8</accession>
<proteinExistence type="predicted"/>
<dbReference type="Proteomes" id="UP001209878">
    <property type="component" value="Unassembled WGS sequence"/>
</dbReference>
<sequence length="304" mass="33768">MSDRRSSRPRKQVDYSKFGAINADDDDGDDFVDDLTPPPPQKRSKKETKPKKDPQQKASATGKDGKRRSLDEKLYARDLQLALEKSTATKDLKSPSESLTYLRGPTGPEKVMVEKVEIEGADKRMQTAASATLETTEGCPQREDDQKENQPDSNNDEDYKLEKEDMSSDADDDADDDDDDESDEVSDFEDTLRRPAKKKTSDRSTTKVKTTSLAEGKPAKKTSRPPTKLKPNVPLTSKIGQPPGNSSHTITTWWCKSSVARWQYVKAGFITKSKREAIACDGKSDTVDAIGQDTRTPQKPCNFG</sequence>
<feature type="region of interest" description="Disordered" evidence="1">
    <location>
        <begin position="1"/>
        <end position="248"/>
    </location>
</feature>
<feature type="compositionally biased region" description="Basic and acidic residues" evidence="1">
    <location>
        <begin position="157"/>
        <end position="166"/>
    </location>
</feature>
<feature type="compositionally biased region" description="Basic and acidic residues" evidence="1">
    <location>
        <begin position="63"/>
        <end position="76"/>
    </location>
</feature>
<evidence type="ECO:0000313" key="3">
    <source>
        <dbReference type="Proteomes" id="UP001209878"/>
    </source>
</evidence>
<feature type="compositionally biased region" description="Acidic residues" evidence="1">
    <location>
        <begin position="167"/>
        <end position="189"/>
    </location>
</feature>
<keyword evidence="3" id="KW-1185">Reference proteome</keyword>
<evidence type="ECO:0000256" key="1">
    <source>
        <dbReference type="SAM" id="MobiDB-lite"/>
    </source>
</evidence>
<gene>
    <name evidence="2" type="ORF">NP493_429g02026</name>
</gene>
<reference evidence="2" key="1">
    <citation type="journal article" date="2023" name="Mol. Biol. Evol.">
        <title>Third-Generation Sequencing Reveals the Adaptive Role of the Epigenome in Three Deep-Sea Polychaetes.</title>
        <authorList>
            <person name="Perez M."/>
            <person name="Aroh O."/>
            <person name="Sun Y."/>
            <person name="Lan Y."/>
            <person name="Juniper S.K."/>
            <person name="Young C.R."/>
            <person name="Angers B."/>
            <person name="Qian P.Y."/>
        </authorList>
    </citation>
    <scope>NUCLEOTIDE SEQUENCE</scope>
    <source>
        <strain evidence="2">R07B-5</strain>
    </source>
</reference>
<evidence type="ECO:0000313" key="2">
    <source>
        <dbReference type="EMBL" id="KAK2180739.1"/>
    </source>
</evidence>
<name>A0AAD9KZU8_RIDPI</name>
<comment type="caution">
    <text evidence="2">The sequence shown here is derived from an EMBL/GenBank/DDBJ whole genome shotgun (WGS) entry which is preliminary data.</text>
</comment>
<feature type="compositionally biased region" description="Acidic residues" evidence="1">
    <location>
        <begin position="23"/>
        <end position="33"/>
    </location>
</feature>
<organism evidence="2 3">
    <name type="scientific">Ridgeia piscesae</name>
    <name type="common">Tubeworm</name>
    <dbReference type="NCBI Taxonomy" id="27915"/>
    <lineage>
        <taxon>Eukaryota</taxon>
        <taxon>Metazoa</taxon>
        <taxon>Spiralia</taxon>
        <taxon>Lophotrochozoa</taxon>
        <taxon>Annelida</taxon>
        <taxon>Polychaeta</taxon>
        <taxon>Sedentaria</taxon>
        <taxon>Canalipalpata</taxon>
        <taxon>Sabellida</taxon>
        <taxon>Siboglinidae</taxon>
        <taxon>Ridgeia</taxon>
    </lineage>
</organism>
<feature type="compositionally biased region" description="Basic and acidic residues" evidence="1">
    <location>
        <begin position="140"/>
        <end position="150"/>
    </location>
</feature>
<dbReference type="EMBL" id="JAODUO010000429">
    <property type="protein sequence ID" value="KAK2180739.1"/>
    <property type="molecule type" value="Genomic_DNA"/>
</dbReference>
<feature type="compositionally biased region" description="Basic and acidic residues" evidence="1">
    <location>
        <begin position="111"/>
        <end position="125"/>
    </location>
</feature>
<feature type="compositionally biased region" description="Basic and acidic residues" evidence="1">
    <location>
        <begin position="1"/>
        <end position="14"/>
    </location>
</feature>
<feature type="compositionally biased region" description="Polar residues" evidence="1">
    <location>
        <begin position="234"/>
        <end position="248"/>
    </location>
</feature>
<protein>
    <submittedName>
        <fullName evidence="2">Uncharacterized protein</fullName>
    </submittedName>
</protein>